<protein>
    <submittedName>
        <fullName evidence="1">Uncharacterized protein</fullName>
    </submittedName>
</protein>
<evidence type="ECO:0000313" key="2">
    <source>
        <dbReference type="Proteomes" id="UP001209713"/>
    </source>
</evidence>
<sequence>MKFELVDRQGYIPDLNYGEANQELSCFIPHNYSFTQANYSNGEGIAVVSNHSWHFFFTQEGIGVQLVDGIVTLREAERFLMDIKQHIWGVNHQVQIFIAGVTPK</sequence>
<gene>
    <name evidence="1" type="ORF">OFY17_00920</name>
</gene>
<name>A0ABT2YNG6_9GAMM</name>
<keyword evidence="2" id="KW-1185">Reference proteome</keyword>
<dbReference type="Proteomes" id="UP001209713">
    <property type="component" value="Unassembled WGS sequence"/>
</dbReference>
<proteinExistence type="predicted"/>
<evidence type="ECO:0000313" key="1">
    <source>
        <dbReference type="EMBL" id="MCV2401432.1"/>
    </source>
</evidence>
<dbReference type="RefSeq" id="WP_263528809.1">
    <property type="nucleotide sequence ID" value="NZ_JAOVZB010000001.1"/>
</dbReference>
<reference evidence="1 2" key="1">
    <citation type="submission" date="2022-10" db="EMBL/GenBank/DDBJ databases">
        <title>Marinomonas transparenta sp. nov. and Marinomonas sargassi sp. nov., isolated from marine alga (Sargassum natans (L.) Gaillon).</title>
        <authorList>
            <person name="Wang Y."/>
        </authorList>
    </citation>
    <scope>NUCLEOTIDE SEQUENCE [LARGE SCALE GENOMIC DNA]</scope>
    <source>
        <strain evidence="1 2">C2222</strain>
    </source>
</reference>
<comment type="caution">
    <text evidence="1">The sequence shown here is derived from an EMBL/GenBank/DDBJ whole genome shotgun (WGS) entry which is preliminary data.</text>
</comment>
<dbReference type="EMBL" id="JAOVZB010000001">
    <property type="protein sequence ID" value="MCV2401432.1"/>
    <property type="molecule type" value="Genomic_DNA"/>
</dbReference>
<accession>A0ABT2YNG6</accession>
<organism evidence="1 2">
    <name type="scientific">Marinomonas sargassi</name>
    <dbReference type="NCBI Taxonomy" id="2984494"/>
    <lineage>
        <taxon>Bacteria</taxon>
        <taxon>Pseudomonadati</taxon>
        <taxon>Pseudomonadota</taxon>
        <taxon>Gammaproteobacteria</taxon>
        <taxon>Oceanospirillales</taxon>
        <taxon>Oceanospirillaceae</taxon>
        <taxon>Marinomonas</taxon>
    </lineage>
</organism>